<dbReference type="Proteomes" id="UP000469724">
    <property type="component" value="Unassembled WGS sequence"/>
</dbReference>
<protein>
    <submittedName>
        <fullName evidence="2">DUF1835 domain-containing protein</fullName>
    </submittedName>
</protein>
<comment type="caution">
    <text evidence="2">The sequence shown here is derived from an EMBL/GenBank/DDBJ whole genome shotgun (WGS) entry which is preliminary data.</text>
</comment>
<evidence type="ECO:0000313" key="2">
    <source>
        <dbReference type="EMBL" id="NDY56571.1"/>
    </source>
</evidence>
<dbReference type="EMBL" id="JAAGRQ010000022">
    <property type="protein sequence ID" value="NDY56571.1"/>
    <property type="molecule type" value="Genomic_DNA"/>
</dbReference>
<gene>
    <name evidence="2" type="ORF">G3N56_07420</name>
</gene>
<dbReference type="InterPro" id="IPR014973">
    <property type="entry name" value="DUF1835"/>
</dbReference>
<dbReference type="Pfam" id="PF08874">
    <property type="entry name" value="DUF1835"/>
    <property type="match status" value="1"/>
</dbReference>
<reference evidence="2 3" key="1">
    <citation type="submission" date="2020-02" db="EMBL/GenBank/DDBJ databases">
        <title>Comparative genomics of sulfur disproportionating microorganisms.</title>
        <authorList>
            <person name="Ward L.M."/>
            <person name="Bertran E."/>
            <person name="Johnston D.T."/>
        </authorList>
    </citation>
    <scope>NUCLEOTIDE SEQUENCE [LARGE SCALE GENOMIC DNA]</scope>
    <source>
        <strain evidence="2 3">DSM 3696</strain>
    </source>
</reference>
<sequence>MNPICHIIGGDIAGGCLAKAGLSGEVFVWRDILYDGPRQPGWPTETELCTRALFLEESTAGGMDRKFILKGLHNQYQRLAEAAVHEHVVLWFDACLFDQSMLAHILACLAHTGNKRAELICVDAFPGIEPFHGLGQLQPGQLASLYPGRRPVTDGQFRFAAVVDQAFATQDAAVFAELSETTDPPLPFVPAAVRRWLQEQPDPRTGLGRLEALALAAIRAGCETPGEILKAVSAADPPPRFWGDTTLWGKINGLADRAPALVLIEGPGGRLPQWESRVSLADFNLTALPCQPSHTTA</sequence>
<organism evidence="2 3">
    <name type="scientific">Desulfolutivibrio sulfodismutans</name>
    <dbReference type="NCBI Taxonomy" id="63561"/>
    <lineage>
        <taxon>Bacteria</taxon>
        <taxon>Pseudomonadati</taxon>
        <taxon>Thermodesulfobacteriota</taxon>
        <taxon>Desulfovibrionia</taxon>
        <taxon>Desulfovibrionales</taxon>
        <taxon>Desulfovibrionaceae</taxon>
        <taxon>Desulfolutivibrio</taxon>
    </lineage>
</organism>
<proteinExistence type="predicted"/>
<evidence type="ECO:0000259" key="1">
    <source>
        <dbReference type="Pfam" id="PF08874"/>
    </source>
</evidence>
<feature type="domain" description="DUF1835" evidence="1">
    <location>
        <begin position="6"/>
        <end position="115"/>
    </location>
</feature>
<evidence type="ECO:0000313" key="3">
    <source>
        <dbReference type="Proteomes" id="UP000469724"/>
    </source>
</evidence>
<accession>A0A7K3NK43</accession>
<dbReference type="AlphaFoldDB" id="A0A7K3NK43"/>
<keyword evidence="3" id="KW-1185">Reference proteome</keyword>
<name>A0A7K3NK43_9BACT</name>